<dbReference type="Pfam" id="PF25329">
    <property type="entry name" value="C2_GDE1"/>
    <property type="match status" value="1"/>
</dbReference>
<sequence>MPGPPPDRRLADELLVTSSRLLPANRRNDNRVRYECLAVVVVASFQGGMASTAVTFRVQGKVEDGFQMYVVGDKDEIGHWISDTAIRLNCITEILVKSENSGMRELVEVIWWETNVQPRQCMCPDQDTLVLPVADFGTYDGSTTISNGWLKHQMAIQVRFHSSPIHMLKPKYQKETYSIQCFPLDYEPGMKASDISLESCTHDDDSHDGPPTCGRTAVYFTNLNSADQKPAPQPPFGCIYEKDDYLVFIARGANHHHVGFQLDFYVHIETAAPRLVGTSHLLPLENDVSFLIKKVPIIGLNHKPIGEVTVETFKITPLNIPMDMEVSYQNHWKWKTDGSTLNVGHRGMGSSYKYKKVSDVRENTIFSLLTAASNGADFVEFDVLLTKDQIPVIYHDFSVCLSYSQKDSHERQLFEIPVKDLKLEHLQSMKLYHSSSKHEEKIEVNPERTPENEQPFPTLCHCLETVDVSLGFNIEVKYPLKFETGESEMDNYFDQNMHTDEILKVVFKHAGSRKIIFSSFDPDTCIMLQMKQNKYPVLFLSNGPTVRYTPYCNWRCKTFNHGISFAMAEGLLGVNFQAEGLIRDIPLIQHIQSLGLVLFVWGEDLNEAHVKQLLRKHGVDGIIFDRMEKQSHESFLVNSASNLKEICCQANLMMPANSSLNLIQ</sequence>
<dbReference type="AlphaFoldDB" id="A0A2T7PIA9"/>
<dbReference type="PROSITE" id="PS51704">
    <property type="entry name" value="GP_PDE"/>
    <property type="match status" value="1"/>
</dbReference>
<dbReference type="SUPFAM" id="SSF51695">
    <property type="entry name" value="PLC-like phosphodiesterases"/>
    <property type="match status" value="1"/>
</dbReference>
<organism evidence="3 4">
    <name type="scientific">Pomacea canaliculata</name>
    <name type="common">Golden apple snail</name>
    <dbReference type="NCBI Taxonomy" id="400727"/>
    <lineage>
        <taxon>Eukaryota</taxon>
        <taxon>Metazoa</taxon>
        <taxon>Spiralia</taxon>
        <taxon>Lophotrochozoa</taxon>
        <taxon>Mollusca</taxon>
        <taxon>Gastropoda</taxon>
        <taxon>Caenogastropoda</taxon>
        <taxon>Architaenioglossa</taxon>
        <taxon>Ampullarioidea</taxon>
        <taxon>Ampullariidae</taxon>
        <taxon>Pomacea</taxon>
    </lineage>
</organism>
<proteinExistence type="predicted"/>
<keyword evidence="4" id="KW-1185">Reference proteome</keyword>
<evidence type="ECO:0000256" key="1">
    <source>
        <dbReference type="ARBA" id="ARBA00022801"/>
    </source>
</evidence>
<comment type="caution">
    <text evidence="3">The sequence shown here is derived from an EMBL/GenBank/DDBJ whole genome shotgun (WGS) entry which is preliminary data.</text>
</comment>
<dbReference type="FunFam" id="3.20.20.190:FF:000032">
    <property type="entry name" value="Glycerophosphoryl diester phosphodiesterase, putative"/>
    <property type="match status" value="1"/>
</dbReference>
<evidence type="ECO:0000313" key="4">
    <source>
        <dbReference type="Proteomes" id="UP000245119"/>
    </source>
</evidence>
<dbReference type="Gene3D" id="3.20.20.190">
    <property type="entry name" value="Phosphatidylinositol (PI) phosphodiesterase"/>
    <property type="match status" value="1"/>
</dbReference>
<dbReference type="Pfam" id="PF00686">
    <property type="entry name" value="CBM_20"/>
    <property type="match status" value="1"/>
</dbReference>
<dbReference type="InterPro" id="IPR051578">
    <property type="entry name" value="GDPD"/>
</dbReference>
<dbReference type="GO" id="GO:0046475">
    <property type="term" value="P:glycerophospholipid catabolic process"/>
    <property type="evidence" value="ECO:0007669"/>
    <property type="project" value="TreeGrafter"/>
</dbReference>
<reference evidence="3 4" key="1">
    <citation type="submission" date="2018-04" db="EMBL/GenBank/DDBJ databases">
        <title>The genome of golden apple snail Pomacea canaliculata provides insight into stress tolerance and invasive adaptation.</title>
        <authorList>
            <person name="Liu C."/>
            <person name="Liu B."/>
            <person name="Ren Y."/>
            <person name="Zhang Y."/>
            <person name="Wang H."/>
            <person name="Li S."/>
            <person name="Jiang F."/>
            <person name="Yin L."/>
            <person name="Zhang G."/>
            <person name="Qian W."/>
            <person name="Fan W."/>
        </authorList>
    </citation>
    <scope>NUCLEOTIDE SEQUENCE [LARGE SCALE GENOMIC DNA]</scope>
    <source>
        <strain evidence="3">SZHN2017</strain>
        <tissue evidence="3">Muscle</tissue>
    </source>
</reference>
<protein>
    <recommendedName>
        <fullName evidence="2">GP-PDE domain-containing protein</fullName>
    </recommendedName>
</protein>
<dbReference type="InterPro" id="IPR017946">
    <property type="entry name" value="PLC-like_Pdiesterase_TIM-brl"/>
</dbReference>
<dbReference type="InterPro" id="IPR013783">
    <property type="entry name" value="Ig-like_fold"/>
</dbReference>
<accession>A0A2T7PIA9</accession>
<dbReference type="GO" id="GO:2001070">
    <property type="term" value="F:starch binding"/>
    <property type="evidence" value="ECO:0007669"/>
    <property type="project" value="InterPro"/>
</dbReference>
<dbReference type="PANTHER" id="PTHR22958">
    <property type="entry name" value="GLYCEROPHOSPHORYL DIESTER PHOSPHODIESTERASE"/>
    <property type="match status" value="1"/>
</dbReference>
<dbReference type="Gene3D" id="2.60.40.10">
    <property type="entry name" value="Immunoglobulins"/>
    <property type="match status" value="1"/>
</dbReference>
<dbReference type="STRING" id="400727.A0A2T7PIA9"/>
<dbReference type="OrthoDB" id="1058301at2759"/>
<name>A0A2T7PIA9_POMCA</name>
<evidence type="ECO:0000259" key="2">
    <source>
        <dbReference type="PROSITE" id="PS51704"/>
    </source>
</evidence>
<dbReference type="Proteomes" id="UP000245119">
    <property type="component" value="Linkage Group LG4"/>
</dbReference>
<dbReference type="GO" id="GO:0047389">
    <property type="term" value="F:glycerophosphocholine phosphodiesterase activity"/>
    <property type="evidence" value="ECO:0007669"/>
    <property type="project" value="TreeGrafter"/>
</dbReference>
<dbReference type="PANTHER" id="PTHR22958:SF1">
    <property type="entry name" value="GLYCEROPHOSPHOCHOLINE PHOSPHODIESTERASE GPCPD1"/>
    <property type="match status" value="1"/>
</dbReference>
<dbReference type="EMBL" id="PZQS01000004">
    <property type="protein sequence ID" value="PVD33152.1"/>
    <property type="molecule type" value="Genomic_DNA"/>
</dbReference>
<evidence type="ECO:0000313" key="3">
    <source>
        <dbReference type="EMBL" id="PVD33152.1"/>
    </source>
</evidence>
<keyword evidence="1" id="KW-0378">Hydrolase</keyword>
<gene>
    <name evidence="3" type="ORF">C0Q70_08601</name>
</gene>
<dbReference type="InterPro" id="IPR057506">
    <property type="entry name" value="C2_GPCPD1"/>
</dbReference>
<feature type="domain" description="GP-PDE" evidence="2">
    <location>
        <begin position="340"/>
        <end position="634"/>
    </location>
</feature>
<dbReference type="Pfam" id="PF03009">
    <property type="entry name" value="GDPD"/>
    <property type="match status" value="1"/>
</dbReference>
<dbReference type="InterPro" id="IPR030395">
    <property type="entry name" value="GP_PDE_dom"/>
</dbReference>
<dbReference type="InterPro" id="IPR002044">
    <property type="entry name" value="CBM20"/>
</dbReference>